<name>A0A1D9Q4Q4_SCLS1</name>
<feature type="compositionally biased region" description="Polar residues" evidence="1">
    <location>
        <begin position="1"/>
        <end position="23"/>
    </location>
</feature>
<feature type="compositionally biased region" description="Polar residues" evidence="1">
    <location>
        <begin position="48"/>
        <end position="73"/>
    </location>
</feature>
<dbReference type="InterPro" id="IPR021369">
    <property type="entry name" value="DUF2985"/>
</dbReference>
<dbReference type="KEGG" id="ssl:SS1G_05820"/>
<dbReference type="Pfam" id="PF11204">
    <property type="entry name" value="DUF2985"/>
    <property type="match status" value="1"/>
</dbReference>
<dbReference type="OMA" id="EMTLEGW"/>
<feature type="transmembrane region" description="Helical" evidence="2">
    <location>
        <begin position="391"/>
        <end position="419"/>
    </location>
</feature>
<dbReference type="EMBL" id="CP017818">
    <property type="protein sequence ID" value="APA09924.1"/>
    <property type="molecule type" value="Genomic_DNA"/>
</dbReference>
<gene>
    <name evidence="3" type="ORF">sscle_05g046940</name>
</gene>
<evidence type="ECO:0008006" key="5">
    <source>
        <dbReference type="Google" id="ProtNLM"/>
    </source>
</evidence>
<organism evidence="3 4">
    <name type="scientific">Sclerotinia sclerotiorum (strain ATCC 18683 / 1980 / Ss-1)</name>
    <name type="common">White mold</name>
    <name type="synonym">Whetzelinia sclerotiorum</name>
    <dbReference type="NCBI Taxonomy" id="665079"/>
    <lineage>
        <taxon>Eukaryota</taxon>
        <taxon>Fungi</taxon>
        <taxon>Dikarya</taxon>
        <taxon>Ascomycota</taxon>
        <taxon>Pezizomycotina</taxon>
        <taxon>Leotiomycetes</taxon>
        <taxon>Helotiales</taxon>
        <taxon>Sclerotiniaceae</taxon>
        <taxon>Sclerotinia</taxon>
    </lineage>
</organism>
<evidence type="ECO:0000313" key="3">
    <source>
        <dbReference type="EMBL" id="APA09924.1"/>
    </source>
</evidence>
<dbReference type="PANTHER" id="PTHR35872">
    <property type="entry name" value="INTEGRAL MEMBRANE PROTEIN (AFU_ORTHOLOGUE AFUA_5G07110)"/>
    <property type="match status" value="1"/>
</dbReference>
<evidence type="ECO:0000256" key="1">
    <source>
        <dbReference type="SAM" id="MobiDB-lite"/>
    </source>
</evidence>
<keyword evidence="2" id="KW-1133">Transmembrane helix</keyword>
<feature type="region of interest" description="Disordered" evidence="1">
    <location>
        <begin position="1"/>
        <end position="85"/>
    </location>
</feature>
<accession>A0A1D9Q4Q4</accession>
<reference evidence="4" key="1">
    <citation type="journal article" date="2017" name="Genome Biol. Evol.">
        <title>The complete genome sequence of the phytopathogenic fungus Sclerotinia sclerotiorum reveals insights into the genome architecture of broad host range pathogens.</title>
        <authorList>
            <person name="Derbyshire M."/>
            <person name="Denton-Giles M."/>
            <person name="Hegedus D."/>
            <person name="Seifbarghy S."/>
            <person name="Rollins J."/>
            <person name="van Kan J."/>
            <person name="Seidl M.F."/>
            <person name="Faino L."/>
            <person name="Mbengue M."/>
            <person name="Navaud O."/>
            <person name="Raffaele S."/>
            <person name="Hammond-Kosack K."/>
            <person name="Heard S."/>
            <person name="Oliver R."/>
        </authorList>
    </citation>
    <scope>NUCLEOTIDE SEQUENCE [LARGE SCALE GENOMIC DNA]</scope>
    <source>
        <strain evidence="4">ATCC 18683 / 1980 / Ss-1</strain>
    </source>
</reference>
<sequence>MQSRRQSANEDPNFLTTTGTELPTLSIPRIPENNSRRNSRRGSIGPSTARTSANSLAQQNTPNTQATNDSPQLQRPPPTIWRPSIRIRRLSSTNNLRGGNSQSNLPYDYTSRRDWQINNSSTPHIDNNLPSASNTIDISNRRRSSSEPQRPAWLSTQSATNAGPPRVRAGSYIPNIIEEAPATRQEGPIFNPIRPGENRTVNETPGPLVHSHTVSEAVPTTHSEYDTDLVDFLDLVDPEISTLTSLTNIQNSLFIPSLGNLFNRNPTYNLSRNDLAHGPTNDLSRRPTNLAERPIVEEPEPNNESRQTLPRPERPRLQSRDTGAFTLTESISHPDEETPHYAVVPEGINLDGWSPEDKKELNDHVRHLLHSRREGFKRAMKGFGQYVRQPLGFFVTIYATLITLFGLAWVLFLIGWVNLGSKRLYVINVIDNVLVALFAIMGDGLAPFRAIDTYHMIYIAHYHHLTWRLRKEKALPKLEDHNDLPAILPEDLEDQIVEDEVSVLNPAQQKKLQHHQKKFNRSHTFYKPHETATHHAFPLRLLVAVVVLLDCHSLLQIALGTCTWAISYKTRPFALTTVILCCSITVNITAGVLISVGDHRTRKKDVLEKMFKQDLTKEAIHKMEKKKEKEKERNEELEAENNSEVNILRDNRKSIDVQEPGIENEDRNGQ</sequence>
<feature type="compositionally biased region" description="Basic and acidic residues" evidence="1">
    <location>
        <begin position="647"/>
        <end position="656"/>
    </location>
</feature>
<feature type="region of interest" description="Disordered" evidence="1">
    <location>
        <begin position="272"/>
        <end position="322"/>
    </location>
</feature>
<dbReference type="PANTHER" id="PTHR35872:SF2">
    <property type="entry name" value="INTEGRAL MEMBRANE PROTEIN (AFU_ORTHOLOGUE AFUA_5G07110)"/>
    <property type="match status" value="1"/>
</dbReference>
<dbReference type="VEuPathDB" id="FungiDB:sscle_05g046940"/>
<evidence type="ECO:0000313" key="4">
    <source>
        <dbReference type="Proteomes" id="UP000177798"/>
    </source>
</evidence>
<feature type="transmembrane region" description="Helical" evidence="2">
    <location>
        <begin position="573"/>
        <end position="594"/>
    </location>
</feature>
<dbReference type="Proteomes" id="UP000177798">
    <property type="component" value="Chromosome 5"/>
</dbReference>
<evidence type="ECO:0000256" key="2">
    <source>
        <dbReference type="SAM" id="Phobius"/>
    </source>
</evidence>
<dbReference type="RefSeq" id="XP_001592898.1">
    <property type="nucleotide sequence ID" value="XM_001592848.1"/>
</dbReference>
<dbReference type="OrthoDB" id="3365211at2759"/>
<feature type="region of interest" description="Disordered" evidence="1">
    <location>
        <begin position="623"/>
        <end position="670"/>
    </location>
</feature>
<dbReference type="AlphaFoldDB" id="A0A1D9Q4Q4"/>
<feature type="compositionally biased region" description="Basic and acidic residues" evidence="1">
    <location>
        <begin position="623"/>
        <end position="636"/>
    </location>
</feature>
<protein>
    <recommendedName>
        <fullName evidence="5">Integral membrane protein</fullName>
    </recommendedName>
</protein>
<feature type="region of interest" description="Disordered" evidence="1">
    <location>
        <begin position="179"/>
        <end position="202"/>
    </location>
</feature>
<feature type="transmembrane region" description="Helical" evidence="2">
    <location>
        <begin position="425"/>
        <end position="446"/>
    </location>
</feature>
<feature type="compositionally biased region" description="Polar residues" evidence="1">
    <location>
        <begin position="116"/>
        <end position="138"/>
    </location>
</feature>
<proteinExistence type="predicted"/>
<keyword evidence="2" id="KW-0812">Transmembrane</keyword>
<feature type="region of interest" description="Disordered" evidence="1">
    <location>
        <begin position="115"/>
        <end position="167"/>
    </location>
</feature>
<keyword evidence="2" id="KW-0472">Membrane</keyword>